<dbReference type="KEGG" id="scl:sce1057"/>
<sequence>MKAPERIRVFLVGEGESELGSRAGAPAYQSDKHPGVLFTLLSRVQPSGWVVGGAREWKSIRKYQARGAAHEDTHHVLGAALDAQEAGCEILAFARDIDRDPARREAIAEGIRRVSSALSSPPDVIGGVAAPALGGWILALLGEKATEEMSPLRAQAMLAAKGMMPGDGAAMVRVAEDADLDAVPPDATSLVEWLARARAVLPRRAGRVVR</sequence>
<dbReference type="AlphaFoldDB" id="A9EZX9"/>
<evidence type="ECO:0000313" key="2">
    <source>
        <dbReference type="Proteomes" id="UP000002139"/>
    </source>
</evidence>
<evidence type="ECO:0000313" key="1">
    <source>
        <dbReference type="EMBL" id="CAN91214.1"/>
    </source>
</evidence>
<organism evidence="1 2">
    <name type="scientific">Sorangium cellulosum (strain So ce56)</name>
    <name type="common">Polyangium cellulosum (strain So ce56)</name>
    <dbReference type="NCBI Taxonomy" id="448385"/>
    <lineage>
        <taxon>Bacteria</taxon>
        <taxon>Pseudomonadati</taxon>
        <taxon>Myxococcota</taxon>
        <taxon>Polyangia</taxon>
        <taxon>Polyangiales</taxon>
        <taxon>Polyangiaceae</taxon>
        <taxon>Sorangium</taxon>
    </lineage>
</organism>
<keyword evidence="2" id="KW-1185">Reference proteome</keyword>
<dbReference type="Proteomes" id="UP000002139">
    <property type="component" value="Chromosome"/>
</dbReference>
<dbReference type="EMBL" id="AM746676">
    <property type="protein sequence ID" value="CAN91214.1"/>
    <property type="molecule type" value="Genomic_DNA"/>
</dbReference>
<dbReference type="STRING" id="448385.sce1057"/>
<protein>
    <recommendedName>
        <fullName evidence="3">DUF4276 family protein</fullName>
    </recommendedName>
</protein>
<evidence type="ECO:0008006" key="3">
    <source>
        <dbReference type="Google" id="ProtNLM"/>
    </source>
</evidence>
<accession>A9EZX9</accession>
<reference evidence="1 2" key="1">
    <citation type="journal article" date="2007" name="Nat. Biotechnol.">
        <title>Complete genome sequence of the myxobacterium Sorangium cellulosum.</title>
        <authorList>
            <person name="Schneiker S."/>
            <person name="Perlova O."/>
            <person name="Kaiser O."/>
            <person name="Gerth K."/>
            <person name="Alici A."/>
            <person name="Altmeyer M.O."/>
            <person name="Bartels D."/>
            <person name="Bekel T."/>
            <person name="Beyer S."/>
            <person name="Bode E."/>
            <person name="Bode H.B."/>
            <person name="Bolten C.J."/>
            <person name="Choudhuri J.V."/>
            <person name="Doss S."/>
            <person name="Elnakady Y.A."/>
            <person name="Frank B."/>
            <person name="Gaigalat L."/>
            <person name="Goesmann A."/>
            <person name="Groeger C."/>
            <person name="Gross F."/>
            <person name="Jelsbak L."/>
            <person name="Jelsbak L."/>
            <person name="Kalinowski J."/>
            <person name="Kegler C."/>
            <person name="Knauber T."/>
            <person name="Konietzny S."/>
            <person name="Kopp M."/>
            <person name="Krause L."/>
            <person name="Krug D."/>
            <person name="Linke B."/>
            <person name="Mahmud T."/>
            <person name="Martinez-Arias R."/>
            <person name="McHardy A.C."/>
            <person name="Merai M."/>
            <person name="Meyer F."/>
            <person name="Mormann S."/>
            <person name="Munoz-Dorado J."/>
            <person name="Perez J."/>
            <person name="Pradella S."/>
            <person name="Rachid S."/>
            <person name="Raddatz G."/>
            <person name="Rosenau F."/>
            <person name="Rueckert C."/>
            <person name="Sasse F."/>
            <person name="Scharfe M."/>
            <person name="Schuster S.C."/>
            <person name="Suen G."/>
            <person name="Treuner-Lange A."/>
            <person name="Velicer G.J."/>
            <person name="Vorholter F.-J."/>
            <person name="Weissman K.J."/>
            <person name="Welch R.D."/>
            <person name="Wenzel S.C."/>
            <person name="Whitworth D.E."/>
            <person name="Wilhelm S."/>
            <person name="Wittmann C."/>
            <person name="Bloecker H."/>
            <person name="Puehler A."/>
            <person name="Mueller R."/>
        </authorList>
    </citation>
    <scope>NUCLEOTIDE SEQUENCE [LARGE SCALE GENOMIC DNA]</scope>
    <source>
        <strain evidence="2">So ce56</strain>
    </source>
</reference>
<dbReference type="HOGENOM" id="CLU_1309441_0_0_7"/>
<gene>
    <name evidence="1" type="ordered locus">sce1057</name>
</gene>
<dbReference type="OrthoDB" id="5503803at2"/>
<dbReference type="RefSeq" id="WP_012233691.1">
    <property type="nucleotide sequence ID" value="NC_010162.1"/>
</dbReference>
<name>A9EZX9_SORC5</name>
<dbReference type="BioCyc" id="SCEL448385:SCE_RS05520-MONOMER"/>
<proteinExistence type="predicted"/>